<comment type="caution">
    <text evidence="6">Lacks conserved residue(s) required for the propagation of feature annotation.</text>
</comment>
<proteinExistence type="inferred from homology"/>
<evidence type="ECO:0000313" key="8">
    <source>
        <dbReference type="Proteomes" id="UP000054359"/>
    </source>
</evidence>
<dbReference type="Proteomes" id="UP000054359">
    <property type="component" value="Unassembled WGS sequence"/>
</dbReference>
<keyword evidence="5 6" id="KW-0472">Membrane</keyword>
<dbReference type="AlphaFoldDB" id="A0A087UW77"/>
<feature type="non-terminal residue" evidence="7">
    <location>
        <position position="129"/>
    </location>
</feature>
<dbReference type="OrthoDB" id="6420233at2759"/>
<dbReference type="GO" id="GO:0005886">
    <property type="term" value="C:plasma membrane"/>
    <property type="evidence" value="ECO:0007669"/>
    <property type="project" value="UniProtKB-ARBA"/>
</dbReference>
<evidence type="ECO:0000256" key="6">
    <source>
        <dbReference type="RuleBase" id="RU910716"/>
    </source>
</evidence>
<protein>
    <recommendedName>
        <fullName evidence="6">XK-related protein</fullName>
    </recommendedName>
</protein>
<evidence type="ECO:0000256" key="5">
    <source>
        <dbReference type="ARBA" id="ARBA00023136"/>
    </source>
</evidence>
<feature type="transmembrane region" description="Helical" evidence="6">
    <location>
        <begin position="6"/>
        <end position="23"/>
    </location>
</feature>
<organism evidence="7 8">
    <name type="scientific">Stegodyphus mimosarum</name>
    <name type="common">African social velvet spider</name>
    <dbReference type="NCBI Taxonomy" id="407821"/>
    <lineage>
        <taxon>Eukaryota</taxon>
        <taxon>Metazoa</taxon>
        <taxon>Ecdysozoa</taxon>
        <taxon>Arthropoda</taxon>
        <taxon>Chelicerata</taxon>
        <taxon>Arachnida</taxon>
        <taxon>Araneae</taxon>
        <taxon>Araneomorphae</taxon>
        <taxon>Entelegynae</taxon>
        <taxon>Eresoidea</taxon>
        <taxon>Eresidae</taxon>
        <taxon>Stegodyphus</taxon>
    </lineage>
</organism>
<evidence type="ECO:0000256" key="2">
    <source>
        <dbReference type="ARBA" id="ARBA00008789"/>
    </source>
</evidence>
<dbReference type="EMBL" id="KK121951">
    <property type="protein sequence ID" value="KFM81616.1"/>
    <property type="molecule type" value="Genomic_DNA"/>
</dbReference>
<comment type="subcellular location">
    <subcellularLocation>
        <location evidence="1 6">Membrane</location>
        <topology evidence="1 6">Multi-pass membrane protein</topology>
    </subcellularLocation>
</comment>
<feature type="transmembrane region" description="Helical" evidence="6">
    <location>
        <begin position="44"/>
        <end position="68"/>
    </location>
</feature>
<evidence type="ECO:0000313" key="7">
    <source>
        <dbReference type="EMBL" id="KFM81616.1"/>
    </source>
</evidence>
<keyword evidence="4 6" id="KW-1133">Transmembrane helix</keyword>
<comment type="similarity">
    <text evidence="2 6">Belongs to the XK family.</text>
</comment>
<accession>A0A087UW77</accession>
<dbReference type="InterPro" id="IPR018629">
    <property type="entry name" value="XK-rel"/>
</dbReference>
<keyword evidence="8" id="KW-1185">Reference proteome</keyword>
<keyword evidence="3 6" id="KW-0812">Transmembrane</keyword>
<reference evidence="7 8" key="1">
    <citation type="submission" date="2013-11" db="EMBL/GenBank/DDBJ databases">
        <title>Genome sequencing of Stegodyphus mimosarum.</title>
        <authorList>
            <person name="Bechsgaard J."/>
        </authorList>
    </citation>
    <scope>NUCLEOTIDE SEQUENCE [LARGE SCALE GENOMIC DNA]</scope>
</reference>
<evidence type="ECO:0000256" key="3">
    <source>
        <dbReference type="ARBA" id="ARBA00022692"/>
    </source>
</evidence>
<sequence>MACGVFSFHWLFTTSLIQLSIYLNKVYQDSAAVKEYYEEKDISACTASSFCLFLPSVMYLLFTVGAYIKDTEDASTRAIATKVVHGLLLVPWQIKERVELLQFSSEHICQKRHLTSDEMKKKSYLERQT</sequence>
<evidence type="ECO:0000256" key="1">
    <source>
        <dbReference type="ARBA" id="ARBA00004141"/>
    </source>
</evidence>
<name>A0A087UW77_STEMI</name>
<gene>
    <name evidence="7" type="ORF">X975_14979</name>
</gene>
<evidence type="ECO:0000256" key="4">
    <source>
        <dbReference type="ARBA" id="ARBA00022989"/>
    </source>
</evidence>
<dbReference type="Pfam" id="PF09815">
    <property type="entry name" value="XK-related"/>
    <property type="match status" value="1"/>
</dbReference>